<keyword evidence="1" id="KW-1133">Transmembrane helix</keyword>
<protein>
    <submittedName>
        <fullName evidence="2">Uncharacterized protein</fullName>
    </submittedName>
</protein>
<dbReference type="EMBL" id="AP028127">
    <property type="protein sequence ID" value="BEH90034.1"/>
    <property type="molecule type" value="Genomic_DNA"/>
</dbReference>
<evidence type="ECO:0000256" key="1">
    <source>
        <dbReference type="SAM" id="Phobius"/>
    </source>
</evidence>
<keyword evidence="1" id="KW-0472">Membrane</keyword>
<evidence type="ECO:0000313" key="3">
    <source>
        <dbReference type="Proteomes" id="UP001432099"/>
    </source>
</evidence>
<organism evidence="2 3">
    <name type="scientific">Turicibacter faecis</name>
    <dbReference type="NCBI Taxonomy" id="2963365"/>
    <lineage>
        <taxon>Bacteria</taxon>
        <taxon>Bacillati</taxon>
        <taxon>Bacillota</taxon>
        <taxon>Erysipelotrichia</taxon>
        <taxon>Erysipelotrichales</taxon>
        <taxon>Turicibacteraceae</taxon>
        <taxon>Turicibacter</taxon>
    </lineage>
</organism>
<feature type="transmembrane region" description="Helical" evidence="1">
    <location>
        <begin position="63"/>
        <end position="87"/>
    </location>
</feature>
<reference evidence="2" key="1">
    <citation type="journal article" date="2024" name="Int. J. Syst. Evol. Microbiol.">
        <title>Turicibacter faecis sp. nov., isolated from faeces of heart failure mouse model.</title>
        <authorList>
            <person name="Imamura Y."/>
            <person name="Motooka D."/>
            <person name="Nakajima Y."/>
            <person name="Ito S."/>
            <person name="Kitakaze M."/>
            <person name="Iida T."/>
            <person name="Nakamura S."/>
        </authorList>
    </citation>
    <scope>NUCLEOTIDE SEQUENCE</scope>
    <source>
        <strain evidence="2">TC023</strain>
    </source>
</reference>
<proteinExistence type="predicted"/>
<accession>A0ABN6ZAF2</accession>
<evidence type="ECO:0000313" key="2">
    <source>
        <dbReference type="EMBL" id="BEH90034.1"/>
    </source>
</evidence>
<name>A0ABN6ZAF2_9FIRM</name>
<keyword evidence="1" id="KW-0812">Transmembrane</keyword>
<keyword evidence="3" id="KW-1185">Reference proteome</keyword>
<dbReference type="Proteomes" id="UP001432099">
    <property type="component" value="Chromosome"/>
</dbReference>
<dbReference type="PROSITE" id="PS51257">
    <property type="entry name" value="PROKAR_LIPOPROTEIN"/>
    <property type="match status" value="1"/>
</dbReference>
<sequence length="92" mass="10264">MDKENMSLIYSIIGCFVLVLIRSSPFQDALGFSHVYALGISDDLRNGFLGNLIMFGSYLGDCIFYITHLISFIGAILCILLSIKLIIKNIKK</sequence>
<gene>
    <name evidence="2" type="ORF">T23_01360</name>
</gene>